<dbReference type="Proteomes" id="UP000003019">
    <property type="component" value="Unassembled WGS sequence"/>
</dbReference>
<evidence type="ECO:0000256" key="1">
    <source>
        <dbReference type="SAM" id="MobiDB-lite"/>
    </source>
</evidence>
<sequence>MRCYALNGIHIWGFAKVSICKLARASPPAGGASQAVSAGQAAGKGFFPFPEAPAAAGRQQQAAAGGAVGLQAEPRQAAVLQVLPQRGEQAALPGFELAAIGVDVGALDGGGERVEIQGGVGRRQTADGGFGLPGGPAFGRGRGFAAAEGGPRAIAADEAGGAVAVVCRQAVPQPQAVDRRAAFGLALLVDGLAVQPHLDFGLPLQPLGLRGADCALGAVGLADDVQHAGRLPAGGFGQMQQPQIGAQRLEAPAVFGIQGVQAVAQGVGFCCADGQHAVVEYLHAVHAGLLPNRAGEGIGLRAQLGKVDLELAETEIGGRGGRGLETAEAQQFIEMGQLEWRQGVGVGPMQAGQIEGKHGGQGRWANARAGQTDGAVSGSPSNV</sequence>
<dbReference type="HOGENOM" id="CLU_721260_0_0_4"/>
<comment type="caution">
    <text evidence="2">The sequence shown here is derived from an EMBL/GenBank/DDBJ whole genome shotgun (WGS) entry which is preliminary data.</text>
</comment>
<keyword evidence="3" id="KW-1185">Reference proteome</keyword>
<organism evidence="2 3">
    <name type="scientific">Neisseria shayeganii 871</name>
    <dbReference type="NCBI Taxonomy" id="1032488"/>
    <lineage>
        <taxon>Bacteria</taxon>
        <taxon>Pseudomonadati</taxon>
        <taxon>Pseudomonadota</taxon>
        <taxon>Betaproteobacteria</taxon>
        <taxon>Neisseriales</taxon>
        <taxon>Neisseriaceae</taxon>
        <taxon>Neisseria</taxon>
    </lineage>
</organism>
<protein>
    <submittedName>
        <fullName evidence="2">Uncharacterized protein</fullName>
    </submittedName>
</protein>
<dbReference type="STRING" id="1032488.HMPREF9371_1401"/>
<proteinExistence type="predicted"/>
<evidence type="ECO:0000313" key="2">
    <source>
        <dbReference type="EMBL" id="EGY52412.1"/>
    </source>
</evidence>
<reference evidence="2 3" key="1">
    <citation type="submission" date="2011-05" db="EMBL/GenBank/DDBJ databases">
        <authorList>
            <person name="Muzny D."/>
            <person name="Qin X."/>
            <person name="Deng J."/>
            <person name="Jiang H."/>
            <person name="Liu Y."/>
            <person name="Qu J."/>
            <person name="Song X.-Z."/>
            <person name="Zhang L."/>
            <person name="Thornton R."/>
            <person name="Coyle M."/>
            <person name="Francisco L."/>
            <person name="Jackson L."/>
            <person name="Javaid M."/>
            <person name="Korchina V."/>
            <person name="Kovar C."/>
            <person name="Mata R."/>
            <person name="Mathew T."/>
            <person name="Ngo R."/>
            <person name="Nguyen L."/>
            <person name="Nguyen N."/>
            <person name="Okwuonu G."/>
            <person name="Ongeri F."/>
            <person name="Pham C."/>
            <person name="Simmons D."/>
            <person name="Wilczek-Boney K."/>
            <person name="Hale W."/>
            <person name="Jakkamsetti A."/>
            <person name="Pham P."/>
            <person name="Ruth R."/>
            <person name="San Lucas F."/>
            <person name="Warren J."/>
            <person name="Zhang J."/>
            <person name="Zhao Z."/>
            <person name="Zhou C."/>
            <person name="Zhu D."/>
            <person name="Lee S."/>
            <person name="Bess C."/>
            <person name="Blankenburg K."/>
            <person name="Forbes L."/>
            <person name="Fu Q."/>
            <person name="Gubbala S."/>
            <person name="Hirani K."/>
            <person name="Jayaseelan J.C."/>
            <person name="Lara F."/>
            <person name="Munidasa M."/>
            <person name="Palculict T."/>
            <person name="Patil S."/>
            <person name="Pu L.-L."/>
            <person name="Saada N."/>
            <person name="Tang L."/>
            <person name="Weissenberger G."/>
            <person name="Zhu Y."/>
            <person name="Hemphill L."/>
            <person name="Shang Y."/>
            <person name="Youmans B."/>
            <person name="Ayvaz T."/>
            <person name="Ross M."/>
            <person name="Santibanez J."/>
            <person name="Aqrawi P."/>
            <person name="Gross S."/>
            <person name="Joshi V."/>
            <person name="Fowler G."/>
            <person name="Nazareth L."/>
            <person name="Reid J."/>
            <person name="Worley K."/>
            <person name="Petrosino J."/>
            <person name="Highlander S."/>
            <person name="Gibbs R."/>
        </authorList>
    </citation>
    <scope>NUCLEOTIDE SEQUENCE [LARGE SCALE GENOMIC DNA]</scope>
    <source>
        <strain evidence="2 3">871</strain>
    </source>
</reference>
<dbReference type="EMBL" id="AGAY01000050">
    <property type="protein sequence ID" value="EGY52412.1"/>
    <property type="molecule type" value="Genomic_DNA"/>
</dbReference>
<dbReference type="AlphaFoldDB" id="G4CIE1"/>
<feature type="region of interest" description="Disordered" evidence="1">
    <location>
        <begin position="353"/>
        <end position="383"/>
    </location>
</feature>
<gene>
    <name evidence="2" type="ORF">HMPREF9371_1401</name>
</gene>
<evidence type="ECO:0000313" key="3">
    <source>
        <dbReference type="Proteomes" id="UP000003019"/>
    </source>
</evidence>
<name>G4CIE1_9NEIS</name>
<accession>G4CIE1</accession>